<name>A0ACB7U7M9_DIOAL</name>
<organism evidence="1 2">
    <name type="scientific">Dioscorea alata</name>
    <name type="common">Purple yam</name>
    <dbReference type="NCBI Taxonomy" id="55571"/>
    <lineage>
        <taxon>Eukaryota</taxon>
        <taxon>Viridiplantae</taxon>
        <taxon>Streptophyta</taxon>
        <taxon>Embryophyta</taxon>
        <taxon>Tracheophyta</taxon>
        <taxon>Spermatophyta</taxon>
        <taxon>Magnoliopsida</taxon>
        <taxon>Liliopsida</taxon>
        <taxon>Dioscoreales</taxon>
        <taxon>Dioscoreaceae</taxon>
        <taxon>Dioscorea</taxon>
    </lineage>
</organism>
<gene>
    <name evidence="1" type="ORF">IHE45_18G068200</name>
</gene>
<accession>A0ACB7U7M9</accession>
<reference evidence="2" key="1">
    <citation type="journal article" date="2022" name="Nat. Commun.">
        <title>Chromosome evolution and the genetic basis of agronomically important traits in greater yam.</title>
        <authorList>
            <person name="Bredeson J.V."/>
            <person name="Lyons J.B."/>
            <person name="Oniyinde I.O."/>
            <person name="Okereke N.R."/>
            <person name="Kolade O."/>
            <person name="Nnabue I."/>
            <person name="Nwadili C.O."/>
            <person name="Hribova E."/>
            <person name="Parker M."/>
            <person name="Nwogha J."/>
            <person name="Shu S."/>
            <person name="Carlson J."/>
            <person name="Kariba R."/>
            <person name="Muthemba S."/>
            <person name="Knop K."/>
            <person name="Barton G.J."/>
            <person name="Sherwood A.V."/>
            <person name="Lopez-Montes A."/>
            <person name="Asiedu R."/>
            <person name="Jamnadass R."/>
            <person name="Muchugi A."/>
            <person name="Goodstein D."/>
            <person name="Egesi C.N."/>
            <person name="Featherston J."/>
            <person name="Asfaw A."/>
            <person name="Simpson G.G."/>
            <person name="Dolezel J."/>
            <person name="Hendre P.S."/>
            <person name="Van Deynze A."/>
            <person name="Kumar P.L."/>
            <person name="Obidiegwu J.E."/>
            <person name="Bhattacharjee R."/>
            <person name="Rokhsar D.S."/>
        </authorList>
    </citation>
    <scope>NUCLEOTIDE SEQUENCE [LARGE SCALE GENOMIC DNA]</scope>
    <source>
        <strain evidence="2">cv. TDa95/00328</strain>
    </source>
</reference>
<evidence type="ECO:0000313" key="1">
    <source>
        <dbReference type="EMBL" id="KAH7656304.1"/>
    </source>
</evidence>
<keyword evidence="2" id="KW-1185">Reference proteome</keyword>
<protein>
    <submittedName>
        <fullName evidence="1">Myb proto-oncogene protein plant protein</fullName>
    </submittedName>
</protein>
<evidence type="ECO:0000313" key="2">
    <source>
        <dbReference type="Proteomes" id="UP000827976"/>
    </source>
</evidence>
<proteinExistence type="predicted"/>
<comment type="caution">
    <text evidence="1">The sequence shown here is derived from an EMBL/GenBank/DDBJ whole genome shotgun (WGS) entry which is preliminary data.</text>
</comment>
<dbReference type="EMBL" id="CM037028">
    <property type="protein sequence ID" value="KAH7656304.1"/>
    <property type="molecule type" value="Genomic_DNA"/>
</dbReference>
<dbReference type="Proteomes" id="UP000827976">
    <property type="component" value="Chromosome 18"/>
</dbReference>
<sequence length="494" mass="55453">MSGPRGFCFGAVFNWRLGIDDYVGIVEMEKGFDRVAAMENAITVKKDRHIVSWSPEEDELLRQQVSIYGADGWTSIAAKFKDKTSRQCRRRWYTYLNTECKKGGWSAEEDMILCEAQRIFGNRWTEIAKVVSGRTDNAVKNRFSTLCKKRAKLEASLKENNGCNTSTNNKRLMVHKGHNIGVESSASSKQDGYPTSDHTENSNAKQQLLMRQEMRPPLAEIVQNCNNVCNLPVQLLDNGKANEAVSNNKIQGSFLKRDDPKITALLQQAELLSSLAEKVNSENTKQSLEDAWKELQDYLLQTEDSDLLRSKISGMDTLLEDFKDLIEDLKNENSEGHSSMRNSDLCERYLVTSECNIESTKHSSALTKENQQQQNEFSSEHHDLIVKLPHDNASCPIISADQETITITSAEPLKENCENISVLPGPEFASPVQMIPPFNSFAEGIPTPKFSTSERNFLLNLLDMPSPSPSPNSSKAPSCKRALLNSLDHYHPPT</sequence>